<dbReference type="PROSITE" id="PS50025">
    <property type="entry name" value="LAM_G_DOMAIN"/>
    <property type="match status" value="6"/>
</dbReference>
<dbReference type="SMART" id="SM00181">
    <property type="entry name" value="EGF"/>
    <property type="match status" value="3"/>
</dbReference>
<dbReference type="PANTHER" id="PTHR15036:SF89">
    <property type="entry name" value="NEUREXIN 1, ISOFORM F"/>
    <property type="match status" value="1"/>
</dbReference>
<dbReference type="Gene3D" id="2.10.25.10">
    <property type="entry name" value="Laminin"/>
    <property type="match status" value="3"/>
</dbReference>
<dbReference type="EnsemblMetazoa" id="CapteT22004">
    <property type="protein sequence ID" value="CapteP22004"/>
    <property type="gene ID" value="CapteG22004"/>
</dbReference>
<reference evidence="6" key="2">
    <citation type="journal article" date="2013" name="Nature">
        <title>Insights into bilaterian evolution from three spiralian genomes.</title>
        <authorList>
            <person name="Simakov O."/>
            <person name="Marletaz F."/>
            <person name="Cho S.J."/>
            <person name="Edsinger-Gonzales E."/>
            <person name="Havlak P."/>
            <person name="Hellsten U."/>
            <person name="Kuo D.H."/>
            <person name="Larsson T."/>
            <person name="Lv J."/>
            <person name="Arendt D."/>
            <person name="Savage R."/>
            <person name="Osoegawa K."/>
            <person name="de Jong P."/>
            <person name="Grimwood J."/>
            <person name="Chapman J.A."/>
            <person name="Shapiro H."/>
            <person name="Aerts A."/>
            <person name="Otillar R.P."/>
            <person name="Terry A.Y."/>
            <person name="Boore J.L."/>
            <person name="Grigoriev I.V."/>
            <person name="Lindberg D.R."/>
            <person name="Seaver E.C."/>
            <person name="Weisblat D.A."/>
            <person name="Putnam N.H."/>
            <person name="Rokhsar D.S."/>
        </authorList>
    </citation>
    <scope>NUCLEOTIDE SEQUENCE</scope>
    <source>
        <strain evidence="6">I ESC-2004</strain>
    </source>
</reference>
<feature type="domain" description="Laminin G" evidence="3">
    <location>
        <begin position="826"/>
        <end position="1013"/>
    </location>
</feature>
<dbReference type="EMBL" id="AMQN01004317">
    <property type="status" value="NOT_ANNOTATED_CDS"/>
    <property type="molecule type" value="Genomic_DNA"/>
</dbReference>
<accession>X2AQB6</accession>
<dbReference type="SUPFAM" id="SSF49899">
    <property type="entry name" value="Concanavalin A-like lectins/glucanases"/>
    <property type="match status" value="6"/>
</dbReference>
<dbReference type="Proteomes" id="UP000014760">
    <property type="component" value="Unassembled WGS sequence"/>
</dbReference>
<dbReference type="PANTHER" id="PTHR15036">
    <property type="entry name" value="PIKACHURIN-LIKE PROTEIN"/>
    <property type="match status" value="1"/>
</dbReference>
<feature type="domain" description="EGF-like" evidence="4">
    <location>
        <begin position="609"/>
        <end position="646"/>
    </location>
</feature>
<comment type="caution">
    <text evidence="2">Lacks conserved residue(s) required for the propagation of feature annotation.</text>
</comment>
<feature type="domain" description="Laminin G" evidence="3">
    <location>
        <begin position="418"/>
        <end position="606"/>
    </location>
</feature>
<evidence type="ECO:0000313" key="6">
    <source>
        <dbReference type="Proteomes" id="UP000014760"/>
    </source>
</evidence>
<dbReference type="OrthoDB" id="6275838at2759"/>
<organism evidence="5 6">
    <name type="scientific">Capitella teleta</name>
    <name type="common">Polychaete worm</name>
    <dbReference type="NCBI Taxonomy" id="283909"/>
    <lineage>
        <taxon>Eukaryota</taxon>
        <taxon>Metazoa</taxon>
        <taxon>Spiralia</taxon>
        <taxon>Lophotrochozoa</taxon>
        <taxon>Annelida</taxon>
        <taxon>Polychaeta</taxon>
        <taxon>Sedentaria</taxon>
        <taxon>Scolecida</taxon>
        <taxon>Capitellidae</taxon>
        <taxon>Capitella</taxon>
    </lineage>
</organism>
<dbReference type="CDD" id="cd00054">
    <property type="entry name" value="EGF_CA"/>
    <property type="match status" value="3"/>
</dbReference>
<evidence type="ECO:0000313" key="5">
    <source>
        <dbReference type="EnsemblMetazoa" id="CapteP22004"/>
    </source>
</evidence>
<keyword evidence="6" id="KW-1185">Reference proteome</keyword>
<dbReference type="InterPro" id="IPR050372">
    <property type="entry name" value="Neurexin-related_CASP"/>
</dbReference>
<evidence type="ECO:0000256" key="2">
    <source>
        <dbReference type="PROSITE-ProRule" id="PRU00076"/>
    </source>
</evidence>
<dbReference type="CDD" id="cd00110">
    <property type="entry name" value="LamG"/>
    <property type="match status" value="6"/>
</dbReference>
<feature type="domain" description="EGF-like" evidence="4">
    <location>
        <begin position="1016"/>
        <end position="1053"/>
    </location>
</feature>
<feature type="domain" description="EGF-like" evidence="4">
    <location>
        <begin position="175"/>
        <end position="213"/>
    </location>
</feature>
<feature type="domain" description="Laminin G" evidence="3">
    <location>
        <begin position="220"/>
        <end position="417"/>
    </location>
</feature>
<name>X2AQB6_CAPTE</name>
<feature type="domain" description="Laminin G" evidence="3">
    <location>
        <begin position="1060"/>
        <end position="1265"/>
    </location>
</feature>
<dbReference type="OMA" id="WAREENV"/>
<evidence type="ECO:0000259" key="4">
    <source>
        <dbReference type="PROSITE" id="PS50026"/>
    </source>
</evidence>
<dbReference type="Pfam" id="PF02210">
    <property type="entry name" value="Laminin_G_2"/>
    <property type="match status" value="6"/>
</dbReference>
<dbReference type="PROSITE" id="PS50026">
    <property type="entry name" value="EGF_3"/>
    <property type="match status" value="3"/>
</dbReference>
<protein>
    <submittedName>
        <fullName evidence="5">Uncharacterized protein</fullName>
    </submittedName>
</protein>
<dbReference type="SMART" id="SM00282">
    <property type="entry name" value="LamG"/>
    <property type="match status" value="6"/>
</dbReference>
<feature type="domain" description="Laminin G" evidence="3">
    <location>
        <begin position="649"/>
        <end position="821"/>
    </location>
</feature>
<dbReference type="InterPro" id="IPR000742">
    <property type="entry name" value="EGF"/>
</dbReference>
<proteinExistence type="predicted"/>
<evidence type="ECO:0000256" key="1">
    <source>
        <dbReference type="ARBA" id="ARBA00023157"/>
    </source>
</evidence>
<dbReference type="Pfam" id="PF00008">
    <property type="entry name" value="EGF"/>
    <property type="match status" value="1"/>
</dbReference>
<keyword evidence="2" id="KW-0245">EGF-like domain</keyword>
<sequence>MEGSQISYAKFNPWKPCSTNVSTLSLDFKTDHPQGLLLYADDVIKGDFIEVKLLAGSLRLRLKSVVITEGSGLGDGLWHHLEIAKDSAGVSIIVDTIRQSRSYHGDDLPNSNKSSFMYVGGIPIGFSAKLSVLSLPSVVFEPRLRGSVRNLFYSNCGEDPTRAVMVDNVGVRTNDRQSCLQRNPCLNQGSCIPTDTGSICDCSGTKYEGQFCQHVRIPPQATFFGREQLSYQLSTIGDPIISARDNIEVHFKSRQANGLLFFTGTRTDYLQVSLSEGGLSVLVVLGSGSTEIEVKPRRRFDDNRWHHVIITRDAREVSECHLYSLHHALPVSVVVNNHWEKTGTATGSFTMLTSDLLFVGGPPDDGSALSSRLAPSFRGCLKEVLYTADSIRLDLLNLARNQHDLLKVTGDLLFDQCEDLAESQPITFLTEESFLESVTWDLSKGGSLSLKFRTNEPNGLLVYSLGAPLSGVYFAVEILDDLLYVTVVTESGLIQKIPAIHGSSVSDGNPHDLRIKINGSLIVVSVDQRRTRVDLSGHSSELSFVTPLVFGGLSPMSAQHAPIQMWSAMLGYGYVGCLQDVEVNGLKIVLADLARDQQAEGVVEYCRTEPAECPDYPCMHRGKCRDGWNRYVCDCTATAYSGESCNDVAVSLGFDGSQFMEIPLPEESTSEVEDISLRFRTERADGLLFATLSNSSVDRLEVMLDAGQLRMDINLGTGTKTLLAGSNLDNSAWHWLQIRRRAGQIELQVDNETTVKGTFMRSGAKFIDFDQLRLAKRPTRDVSHLRSKRNFIGDMSQFLFNKNDFFEMARAGGIENLRTNARIDKREALVNSPITFLSPAAYLTTKLKLYSTFTIYFSLKTTQPDGLIMYSGSGITGKDFLTIEMVNGHLRYVYDVGSGPRVVRSKYKGPLNDNDWHHVAILRPTLNQHILRVDDTAAHDHLPNFSSVHFDMGDHFYVGGLDKTMYDSLPKQVKSREGFLGCVASLDLDGNQNIMEHRANIPDEFRDAVSSGCEGPTTQCTDTSCDNGGLCVQEWNTYSCECDRTSFTGPTCSDDGIAYTFEGGGGLIAYTFPEDDQPSTKRDVISLGFSTAQKDAVLVRVNGATNDYIEMELVDGNIFVVYNMGTMDHPIGELFERVNDDQYHVVRFTRNGPNSTIQIDDLQVQTKTPTGRHMNVFNNQATVHIGGKKSSGQLMRPFKGTIAGLVLNGEKILELAAEGDPSVKIEGDVELEIKPLRRENQIVTTTPQGEGPGDDIVFSGVESGCHFEDEEECVHGSGASTQDALIRPV</sequence>
<evidence type="ECO:0000259" key="3">
    <source>
        <dbReference type="PROSITE" id="PS50025"/>
    </source>
</evidence>
<dbReference type="PROSITE" id="PS00010">
    <property type="entry name" value="ASX_HYDROXYL"/>
    <property type="match status" value="1"/>
</dbReference>
<dbReference type="STRING" id="283909.R7VCG8"/>
<dbReference type="HOGENOM" id="CLU_001710_1_0_1"/>
<dbReference type="InterPro" id="IPR000152">
    <property type="entry name" value="EGF-type_Asp/Asn_hydroxyl_site"/>
</dbReference>
<reference evidence="5" key="3">
    <citation type="submission" date="2015-06" db="UniProtKB">
        <authorList>
            <consortium name="EnsemblMetazoa"/>
        </authorList>
    </citation>
    <scope>IDENTIFICATION</scope>
</reference>
<dbReference type="InterPro" id="IPR001791">
    <property type="entry name" value="Laminin_G"/>
</dbReference>
<reference evidence="6" key="1">
    <citation type="submission" date="2012-12" db="EMBL/GenBank/DDBJ databases">
        <authorList>
            <person name="Hellsten U."/>
            <person name="Grimwood J."/>
            <person name="Chapman J.A."/>
            <person name="Shapiro H."/>
            <person name="Aerts A."/>
            <person name="Otillar R.P."/>
            <person name="Terry A.Y."/>
            <person name="Boore J.L."/>
            <person name="Simakov O."/>
            <person name="Marletaz F."/>
            <person name="Cho S.-J."/>
            <person name="Edsinger-Gonzales E."/>
            <person name="Havlak P."/>
            <person name="Kuo D.-H."/>
            <person name="Larsson T."/>
            <person name="Lv J."/>
            <person name="Arendt D."/>
            <person name="Savage R."/>
            <person name="Osoegawa K."/>
            <person name="de Jong P."/>
            <person name="Lindberg D.R."/>
            <person name="Seaver E.C."/>
            <person name="Weisblat D.A."/>
            <person name="Putnam N.H."/>
            <person name="Grigoriev I.V."/>
            <person name="Rokhsar D.S."/>
        </authorList>
    </citation>
    <scope>NUCLEOTIDE SEQUENCE</scope>
    <source>
        <strain evidence="6">I ESC-2004</strain>
    </source>
</reference>
<feature type="domain" description="Laminin G" evidence="3">
    <location>
        <begin position="1"/>
        <end position="179"/>
    </location>
</feature>
<dbReference type="InterPro" id="IPR013320">
    <property type="entry name" value="ConA-like_dom_sf"/>
</dbReference>
<dbReference type="Gene3D" id="2.60.120.200">
    <property type="match status" value="6"/>
</dbReference>
<keyword evidence="1" id="KW-1015">Disulfide bond</keyword>